<evidence type="ECO:0000259" key="7">
    <source>
        <dbReference type="PROSITE" id="PS50048"/>
    </source>
</evidence>
<sequence>MSSSSRICPAPRVTWACEACRSRKSRCLPSAEGGICERCLATRSKCVFPSRNPNSKKTLAPQPRRQSTKDSAHSGHDPKPTDPTDNVLSSLFPTPGQELKKDETSALQGFHRQLLERFLPNMLWNTPDEGGTHYLNNQKPPKTTFHHAKLPLKPSISANQAQIYLTRFDGAVGKYFPFVTLPSGWALESILTKRPFLALGIFSAMSQDEPLVHYTLDAEFRKVLSEKVTMNGERSLDIIQGLLVHIAFYPQQLRPRNGQWWQFIQMAISLINDLEYNIPPKQESFSVSEEEELRKIERPEGIRAYMGCYYLSSSLALPPRRANKLDFNHYAEACLSQIAANPVYEADRLLVPMVTIQLIVDEAINANPNDALHCLEGTRPALEVCIDACRNRHLDLADMSNANASQTHPSLRLLQLYTDMKLYAIALTPEIHPQDPMRPSDARLTVLTLCLQAVKTVLEAYISLPLSEYRNFSLPEWSRLIHTIIVLFRLCEITQSMPEWISGANDQRTQFGVYLESLSFRMAELSRSDNPEAPPTVFCLFNSVLPVVRQTYDKMIEKLSQGTSSSDSVHTASTRHTMASRCPLFTPQITHTDYWELLGNSANLYAETQVTSSGSDGFDLLSQIEDWDTWEKGLSMDNAFAGVTSDLFQNTEYSQLG</sequence>
<dbReference type="InterPro" id="IPR036864">
    <property type="entry name" value="Zn2-C6_fun-type_DNA-bd_sf"/>
</dbReference>
<evidence type="ECO:0000256" key="2">
    <source>
        <dbReference type="ARBA" id="ARBA00023015"/>
    </source>
</evidence>
<dbReference type="SUPFAM" id="SSF57701">
    <property type="entry name" value="Zn2/Cys6 DNA-binding domain"/>
    <property type="match status" value="1"/>
</dbReference>
<gene>
    <name evidence="8" type="ORF">EJ08DRAFT_738932</name>
</gene>
<keyword evidence="5" id="KW-0539">Nucleus</keyword>
<evidence type="ECO:0000256" key="6">
    <source>
        <dbReference type="SAM" id="MobiDB-lite"/>
    </source>
</evidence>
<organism evidence="8 9">
    <name type="scientific">Tothia fuscella</name>
    <dbReference type="NCBI Taxonomy" id="1048955"/>
    <lineage>
        <taxon>Eukaryota</taxon>
        <taxon>Fungi</taxon>
        <taxon>Dikarya</taxon>
        <taxon>Ascomycota</taxon>
        <taxon>Pezizomycotina</taxon>
        <taxon>Dothideomycetes</taxon>
        <taxon>Pleosporomycetidae</taxon>
        <taxon>Venturiales</taxon>
        <taxon>Cylindrosympodiaceae</taxon>
        <taxon>Tothia</taxon>
    </lineage>
</organism>
<name>A0A9P4NFH6_9PEZI</name>
<keyword evidence="4" id="KW-0804">Transcription</keyword>
<dbReference type="CDD" id="cd00067">
    <property type="entry name" value="GAL4"/>
    <property type="match status" value="1"/>
</dbReference>
<dbReference type="GO" id="GO:0008270">
    <property type="term" value="F:zinc ion binding"/>
    <property type="evidence" value="ECO:0007669"/>
    <property type="project" value="InterPro"/>
</dbReference>
<evidence type="ECO:0000313" key="8">
    <source>
        <dbReference type="EMBL" id="KAF2418996.1"/>
    </source>
</evidence>
<dbReference type="Gene3D" id="4.10.240.10">
    <property type="entry name" value="Zn(2)-C6 fungal-type DNA-binding domain"/>
    <property type="match status" value="1"/>
</dbReference>
<dbReference type="GO" id="GO:0005634">
    <property type="term" value="C:nucleus"/>
    <property type="evidence" value="ECO:0007669"/>
    <property type="project" value="UniProtKB-SubCell"/>
</dbReference>
<dbReference type="AlphaFoldDB" id="A0A9P4NFH6"/>
<evidence type="ECO:0000256" key="4">
    <source>
        <dbReference type="ARBA" id="ARBA00023163"/>
    </source>
</evidence>
<dbReference type="PROSITE" id="PS50048">
    <property type="entry name" value="ZN2_CY6_FUNGAL_2"/>
    <property type="match status" value="1"/>
</dbReference>
<feature type="compositionally biased region" description="Polar residues" evidence="6">
    <location>
        <begin position="83"/>
        <end position="92"/>
    </location>
</feature>
<dbReference type="Proteomes" id="UP000800235">
    <property type="component" value="Unassembled WGS sequence"/>
</dbReference>
<comment type="subcellular location">
    <subcellularLocation>
        <location evidence="1">Nucleus</location>
    </subcellularLocation>
</comment>
<dbReference type="PROSITE" id="PS00463">
    <property type="entry name" value="ZN2_CY6_FUNGAL_1"/>
    <property type="match status" value="1"/>
</dbReference>
<keyword evidence="2" id="KW-0805">Transcription regulation</keyword>
<evidence type="ECO:0000256" key="1">
    <source>
        <dbReference type="ARBA" id="ARBA00004123"/>
    </source>
</evidence>
<dbReference type="GO" id="GO:0000981">
    <property type="term" value="F:DNA-binding transcription factor activity, RNA polymerase II-specific"/>
    <property type="evidence" value="ECO:0007669"/>
    <property type="project" value="InterPro"/>
</dbReference>
<dbReference type="InterPro" id="IPR051089">
    <property type="entry name" value="prtT"/>
</dbReference>
<comment type="caution">
    <text evidence="8">The sequence shown here is derived from an EMBL/GenBank/DDBJ whole genome shotgun (WGS) entry which is preliminary data.</text>
</comment>
<evidence type="ECO:0000256" key="3">
    <source>
        <dbReference type="ARBA" id="ARBA00023125"/>
    </source>
</evidence>
<accession>A0A9P4NFH6</accession>
<reference evidence="8" key="1">
    <citation type="journal article" date="2020" name="Stud. Mycol.">
        <title>101 Dothideomycetes genomes: a test case for predicting lifestyles and emergence of pathogens.</title>
        <authorList>
            <person name="Haridas S."/>
            <person name="Albert R."/>
            <person name="Binder M."/>
            <person name="Bloem J."/>
            <person name="Labutti K."/>
            <person name="Salamov A."/>
            <person name="Andreopoulos B."/>
            <person name="Baker S."/>
            <person name="Barry K."/>
            <person name="Bills G."/>
            <person name="Bluhm B."/>
            <person name="Cannon C."/>
            <person name="Castanera R."/>
            <person name="Culley D."/>
            <person name="Daum C."/>
            <person name="Ezra D."/>
            <person name="Gonzalez J."/>
            <person name="Henrissat B."/>
            <person name="Kuo A."/>
            <person name="Liang C."/>
            <person name="Lipzen A."/>
            <person name="Lutzoni F."/>
            <person name="Magnuson J."/>
            <person name="Mondo S."/>
            <person name="Nolan M."/>
            <person name="Ohm R."/>
            <person name="Pangilinan J."/>
            <person name="Park H.-J."/>
            <person name="Ramirez L."/>
            <person name="Alfaro M."/>
            <person name="Sun H."/>
            <person name="Tritt A."/>
            <person name="Yoshinaga Y."/>
            <person name="Zwiers L.-H."/>
            <person name="Turgeon B."/>
            <person name="Goodwin S."/>
            <person name="Spatafora J."/>
            <person name="Crous P."/>
            <person name="Grigoriev I."/>
        </authorList>
    </citation>
    <scope>NUCLEOTIDE SEQUENCE</scope>
    <source>
        <strain evidence="8">CBS 130266</strain>
    </source>
</reference>
<dbReference type="InterPro" id="IPR001138">
    <property type="entry name" value="Zn2Cys6_DnaBD"/>
</dbReference>
<keyword evidence="9" id="KW-1185">Reference proteome</keyword>
<feature type="compositionally biased region" description="Basic and acidic residues" evidence="6">
    <location>
        <begin position="67"/>
        <end position="82"/>
    </location>
</feature>
<evidence type="ECO:0000313" key="9">
    <source>
        <dbReference type="Proteomes" id="UP000800235"/>
    </source>
</evidence>
<dbReference type="OrthoDB" id="5226580at2759"/>
<feature type="region of interest" description="Disordered" evidence="6">
    <location>
        <begin position="50"/>
        <end position="102"/>
    </location>
</feature>
<dbReference type="PANTHER" id="PTHR31845">
    <property type="entry name" value="FINGER DOMAIN PROTEIN, PUTATIVE-RELATED"/>
    <property type="match status" value="1"/>
</dbReference>
<evidence type="ECO:0000256" key="5">
    <source>
        <dbReference type="ARBA" id="ARBA00023242"/>
    </source>
</evidence>
<proteinExistence type="predicted"/>
<dbReference type="PANTHER" id="PTHR31845:SF10">
    <property type="entry name" value="ZN(II)2CYS6 TRANSCRIPTION FACTOR (EUROFUNG)"/>
    <property type="match status" value="1"/>
</dbReference>
<dbReference type="GO" id="GO:0000976">
    <property type="term" value="F:transcription cis-regulatory region binding"/>
    <property type="evidence" value="ECO:0007669"/>
    <property type="project" value="TreeGrafter"/>
</dbReference>
<feature type="domain" description="Zn(2)-C6 fungal-type" evidence="7">
    <location>
        <begin position="16"/>
        <end position="48"/>
    </location>
</feature>
<keyword evidence="3" id="KW-0238">DNA-binding</keyword>
<dbReference type="EMBL" id="MU007121">
    <property type="protein sequence ID" value="KAF2418996.1"/>
    <property type="molecule type" value="Genomic_DNA"/>
</dbReference>
<protein>
    <recommendedName>
        <fullName evidence="7">Zn(2)-C6 fungal-type domain-containing protein</fullName>
    </recommendedName>
</protein>